<keyword evidence="1" id="KW-0732">Signal</keyword>
<dbReference type="HOGENOM" id="CLU_023620_2_2_5"/>
<dbReference type="GO" id="GO:0016810">
    <property type="term" value="F:hydrolase activity, acting on carbon-nitrogen (but not peptide) bonds"/>
    <property type="evidence" value="ECO:0007669"/>
    <property type="project" value="InterPro"/>
</dbReference>
<evidence type="ECO:0000313" key="4">
    <source>
        <dbReference type="Proteomes" id="UP000018851"/>
    </source>
</evidence>
<dbReference type="InterPro" id="IPR051781">
    <property type="entry name" value="Metallo-dep_Hydrolase"/>
</dbReference>
<proteinExistence type="predicted"/>
<name>W0AG37_9SPHN</name>
<dbReference type="Pfam" id="PF01979">
    <property type="entry name" value="Amidohydro_1"/>
    <property type="match status" value="1"/>
</dbReference>
<dbReference type="SUPFAM" id="SSF51338">
    <property type="entry name" value="Composite domain of metallo-dependent hydrolases"/>
    <property type="match status" value="1"/>
</dbReference>
<dbReference type="Gene3D" id="3.20.20.140">
    <property type="entry name" value="Metal-dependent hydrolases"/>
    <property type="match status" value="1"/>
</dbReference>
<dbReference type="KEGG" id="ssan:NX02_19090"/>
<dbReference type="InterPro" id="IPR011059">
    <property type="entry name" value="Metal-dep_hydrolase_composite"/>
</dbReference>
<evidence type="ECO:0000256" key="1">
    <source>
        <dbReference type="SAM" id="SignalP"/>
    </source>
</evidence>
<feature type="signal peptide" evidence="1">
    <location>
        <begin position="1"/>
        <end position="30"/>
    </location>
</feature>
<dbReference type="Gene3D" id="2.30.40.10">
    <property type="entry name" value="Urease, subunit C, domain 1"/>
    <property type="match status" value="1"/>
</dbReference>
<dbReference type="CDD" id="cd01299">
    <property type="entry name" value="Met_dep_hydrolase_A"/>
    <property type="match status" value="1"/>
</dbReference>
<dbReference type="PANTHER" id="PTHR43135:SF3">
    <property type="entry name" value="ALPHA-D-RIBOSE 1-METHYLPHOSPHONATE 5-TRIPHOSPHATE DIPHOSPHATASE"/>
    <property type="match status" value="1"/>
</dbReference>
<evidence type="ECO:0000259" key="2">
    <source>
        <dbReference type="Pfam" id="PF01979"/>
    </source>
</evidence>
<gene>
    <name evidence="3" type="ORF">NX02_19090</name>
</gene>
<sequence length="444" mass="45574">MPKGANMQVHGVKAGAALLALVLGAGGAAAQDRVIHAGRLFDGEKRVLQGPSSIVIRDDRIVSVVPGHVTPAGAEVIDLKDETVMPGLVDGHTHITSLPRTGNPIAKTMTYSPLDVALASTVNARAILLSGVTTIRDLGGLYGADVALRTAIDRGSIVGPRMWVAGEAIGPTGGHNDWSHGLASDVSRPEFGAGLADGADAVTALVRKEHKLGASVIKIMPSGGVVSSGDDPKAQLMSNAEIQAAAEAAHALGLKLAAHGHGKAAIDDAVRLGADSIEHGTYADAESWALMKARGTWFVPTLLTTRKLYETAQKRPETLNPLTVKKVLAMGTGSAKLTAAYKAGVKIGFGSDTGAGENPKEAALMVEAGMAPIDVLVAATGGGADLVGSPDIGKIEAGRYADIVAVRGDPIADIKLVETIDFVMKGGIVYKRGGIEQPVRLVNP</sequence>
<dbReference type="AlphaFoldDB" id="W0AG37"/>
<reference evidence="3 4" key="1">
    <citation type="submission" date="2013-07" db="EMBL/GenBank/DDBJ databases">
        <title>Completed genome of Sphingomonas sanxanigenens NX02.</title>
        <authorList>
            <person name="Ma T."/>
            <person name="Huang H."/>
            <person name="Wu M."/>
            <person name="Li X."/>
            <person name="Li G."/>
        </authorList>
    </citation>
    <scope>NUCLEOTIDE SEQUENCE [LARGE SCALE GENOMIC DNA]</scope>
    <source>
        <strain evidence="3 4">NX02</strain>
    </source>
</reference>
<dbReference type="STRING" id="1123269.NX02_19090"/>
<dbReference type="InterPro" id="IPR032466">
    <property type="entry name" value="Metal_Hydrolase"/>
</dbReference>
<dbReference type="EMBL" id="CP006644">
    <property type="protein sequence ID" value="AHE55482.1"/>
    <property type="molecule type" value="Genomic_DNA"/>
</dbReference>
<dbReference type="SUPFAM" id="SSF51556">
    <property type="entry name" value="Metallo-dependent hydrolases"/>
    <property type="match status" value="1"/>
</dbReference>
<dbReference type="InterPro" id="IPR057744">
    <property type="entry name" value="OTAase-like"/>
</dbReference>
<dbReference type="InterPro" id="IPR006680">
    <property type="entry name" value="Amidohydro-rel"/>
</dbReference>
<evidence type="ECO:0000313" key="3">
    <source>
        <dbReference type="EMBL" id="AHE55482.1"/>
    </source>
</evidence>
<feature type="chain" id="PRO_5004785366" description="Amidohydrolase-related domain-containing protein" evidence="1">
    <location>
        <begin position="31"/>
        <end position="444"/>
    </location>
</feature>
<dbReference type="PANTHER" id="PTHR43135">
    <property type="entry name" value="ALPHA-D-RIBOSE 1-METHYLPHOSPHONATE 5-TRIPHOSPHATE DIPHOSPHATASE"/>
    <property type="match status" value="1"/>
</dbReference>
<organism evidence="3 4">
    <name type="scientific">Sphingomonas sanxanigenens DSM 19645 = NX02</name>
    <dbReference type="NCBI Taxonomy" id="1123269"/>
    <lineage>
        <taxon>Bacteria</taxon>
        <taxon>Pseudomonadati</taxon>
        <taxon>Pseudomonadota</taxon>
        <taxon>Alphaproteobacteria</taxon>
        <taxon>Sphingomonadales</taxon>
        <taxon>Sphingomonadaceae</taxon>
        <taxon>Sphingomonas</taxon>
    </lineage>
</organism>
<keyword evidence="4" id="KW-1185">Reference proteome</keyword>
<dbReference type="eggNOG" id="COG1228">
    <property type="taxonomic scope" value="Bacteria"/>
</dbReference>
<dbReference type="Proteomes" id="UP000018851">
    <property type="component" value="Chromosome"/>
</dbReference>
<feature type="domain" description="Amidohydrolase-related" evidence="2">
    <location>
        <begin position="83"/>
        <end position="428"/>
    </location>
</feature>
<protein>
    <recommendedName>
        <fullName evidence="2">Amidohydrolase-related domain-containing protein</fullName>
    </recommendedName>
</protein>
<dbReference type="PATRIC" id="fig|1123269.5.peg.3735"/>
<accession>W0AG37</accession>